<evidence type="ECO:0000313" key="1">
    <source>
        <dbReference type="EMBL" id="JAD44448.1"/>
    </source>
</evidence>
<name>A0A0A9A3A7_ARUDO</name>
<dbReference type="EMBL" id="GBRH01253447">
    <property type="protein sequence ID" value="JAD44448.1"/>
    <property type="molecule type" value="Transcribed_RNA"/>
</dbReference>
<organism evidence="1">
    <name type="scientific">Arundo donax</name>
    <name type="common">Giant reed</name>
    <name type="synonym">Donax arundinaceus</name>
    <dbReference type="NCBI Taxonomy" id="35708"/>
    <lineage>
        <taxon>Eukaryota</taxon>
        <taxon>Viridiplantae</taxon>
        <taxon>Streptophyta</taxon>
        <taxon>Embryophyta</taxon>
        <taxon>Tracheophyta</taxon>
        <taxon>Spermatophyta</taxon>
        <taxon>Magnoliopsida</taxon>
        <taxon>Liliopsida</taxon>
        <taxon>Poales</taxon>
        <taxon>Poaceae</taxon>
        <taxon>PACMAD clade</taxon>
        <taxon>Arundinoideae</taxon>
        <taxon>Arundineae</taxon>
        <taxon>Arundo</taxon>
    </lineage>
</organism>
<reference evidence="1" key="2">
    <citation type="journal article" date="2015" name="Data Brief">
        <title>Shoot transcriptome of the giant reed, Arundo donax.</title>
        <authorList>
            <person name="Barrero R.A."/>
            <person name="Guerrero F.D."/>
            <person name="Moolhuijzen P."/>
            <person name="Goolsby J.A."/>
            <person name="Tidwell J."/>
            <person name="Bellgard S.E."/>
            <person name="Bellgard M.I."/>
        </authorList>
    </citation>
    <scope>NUCLEOTIDE SEQUENCE</scope>
    <source>
        <tissue evidence="1">Shoot tissue taken approximately 20 cm above the soil surface</tissue>
    </source>
</reference>
<sequence>MERHGLNRVHGVWDGSTIHMMAIMGKQEHLQWRCKTCAWILAVMWWLLEKQSVYLGLSLLSEVQTSMP</sequence>
<protein>
    <submittedName>
        <fullName evidence="1">Uncharacterized protein</fullName>
    </submittedName>
</protein>
<proteinExistence type="predicted"/>
<reference evidence="1" key="1">
    <citation type="submission" date="2014-09" db="EMBL/GenBank/DDBJ databases">
        <authorList>
            <person name="Magalhaes I.L.F."/>
            <person name="Oliveira U."/>
            <person name="Santos F.R."/>
            <person name="Vidigal T.H.D.A."/>
            <person name="Brescovit A.D."/>
            <person name="Santos A.J."/>
        </authorList>
    </citation>
    <scope>NUCLEOTIDE SEQUENCE</scope>
    <source>
        <tissue evidence="1">Shoot tissue taken approximately 20 cm above the soil surface</tissue>
    </source>
</reference>
<dbReference type="AlphaFoldDB" id="A0A0A9A3A7"/>
<accession>A0A0A9A3A7</accession>